<evidence type="ECO:0000256" key="5">
    <source>
        <dbReference type="PROSITE-ProRule" id="PRU00042"/>
    </source>
</evidence>
<proteinExistence type="predicted"/>
<dbReference type="GO" id="GO:0000977">
    <property type="term" value="F:RNA polymerase II transcription regulatory region sequence-specific DNA binding"/>
    <property type="evidence" value="ECO:0007669"/>
    <property type="project" value="TreeGrafter"/>
</dbReference>
<evidence type="ECO:0000313" key="10">
    <source>
        <dbReference type="Proteomes" id="UP001304895"/>
    </source>
</evidence>
<dbReference type="SMART" id="SM00355">
    <property type="entry name" value="ZnF_C2H2"/>
    <property type="match status" value="3"/>
</dbReference>
<feature type="signal peptide" evidence="7">
    <location>
        <begin position="1"/>
        <end position="20"/>
    </location>
</feature>
<evidence type="ECO:0000313" key="9">
    <source>
        <dbReference type="EMBL" id="KAK4137399.1"/>
    </source>
</evidence>
<evidence type="ECO:0000256" key="4">
    <source>
        <dbReference type="ARBA" id="ARBA00022833"/>
    </source>
</evidence>
<feature type="compositionally biased region" description="Polar residues" evidence="6">
    <location>
        <begin position="69"/>
        <end position="78"/>
    </location>
</feature>
<dbReference type="PROSITE" id="PS00028">
    <property type="entry name" value="ZINC_FINGER_C2H2_1"/>
    <property type="match status" value="1"/>
</dbReference>
<dbReference type="GO" id="GO:0008270">
    <property type="term" value="F:zinc ion binding"/>
    <property type="evidence" value="ECO:0007669"/>
    <property type="project" value="UniProtKB-KW"/>
</dbReference>
<keyword evidence="1" id="KW-0479">Metal-binding</keyword>
<accession>A0AAN6UR36</accession>
<dbReference type="EMBL" id="MU853402">
    <property type="protein sequence ID" value="KAK4137399.1"/>
    <property type="molecule type" value="Genomic_DNA"/>
</dbReference>
<keyword evidence="4" id="KW-0862">Zinc</keyword>
<evidence type="ECO:0000256" key="1">
    <source>
        <dbReference type="ARBA" id="ARBA00022723"/>
    </source>
</evidence>
<evidence type="ECO:0000256" key="6">
    <source>
        <dbReference type="SAM" id="MobiDB-lite"/>
    </source>
</evidence>
<feature type="chain" id="PRO_5042951452" description="C2H2-type domain-containing protein" evidence="7">
    <location>
        <begin position="21"/>
        <end position="755"/>
    </location>
</feature>
<dbReference type="InterPro" id="IPR013087">
    <property type="entry name" value="Znf_C2H2_type"/>
</dbReference>
<dbReference type="PANTHER" id="PTHR24409">
    <property type="entry name" value="ZINC FINGER PROTEIN 142"/>
    <property type="match status" value="1"/>
</dbReference>
<dbReference type="PROSITE" id="PS50157">
    <property type="entry name" value="ZINC_FINGER_C2H2_2"/>
    <property type="match status" value="1"/>
</dbReference>
<protein>
    <recommendedName>
        <fullName evidence="8">C2H2-type domain-containing protein</fullName>
    </recommendedName>
</protein>
<dbReference type="Proteomes" id="UP001304895">
    <property type="component" value="Unassembled WGS sequence"/>
</dbReference>
<sequence>MPCILRGFSFSILHLRSLLAPEWLAGEDRVLAPTKRHWLPAGPEGGRGPHAPSSAHPFTHPPRPMPVLPQTSPRSLSSAHIDETKPSPRAFHWPASDIPVLVRRDSFLPSHRRLQPSRRSRRASCAVVVLMSSSLAGPSVGDAAPHVCRHCPKSFGRLCDLNKHTKSHSRPYKCAVADCKYAALGWPTAKELERHNNDKHSACPRTFPCLFPPCSYQSKRESNCKQHMEKAHNWRYVRSKSKAKLLPPQLGADDGWNYSPGERGMTLEAADHSSSVASPSPSPLLGPPPPHTDFVLFDGDQADAIGEDDDDLYPGYGASQGFESYLPWPSPTTRLRKNESIIEMFTQTYNGGPDRAADTANDPGDAEADPMLSAETLHDMRRHERASARARALFAPEVVVKAKSPLMAAADVFFPRKRKHETIEASANQRMATGMGPGDQPSGSRTAGAGPPSWTPAKLRAARARDGDGPDDDQDNGRPRKKSKPSAAEDFTDTSMPDIFRHAHPGIYDRSQHEKYSPCHTVHRNISTLVRHLGRPAHRLRVTERTVSSFDIHDPAFQHPKAGLCRHCWLAFGDRPAFDAHMSRPCAKVSKGKREKWRALFDCFTPLHSPTDEPLPDFAQAAHTEEAGGGCGMLFDNLRGSTVFDDDDDDLGEPSPSPALPNAGRFVAPEEHRRLQREHAALAVRHRNLERVAQLLLARQMTHEKTRQPTAAATETAGTAGSAPLDDLVQHMDSQSTDVDVAGLMAEMESTRQGE</sequence>
<feature type="compositionally biased region" description="Low complexity" evidence="6">
    <location>
        <begin position="710"/>
        <end position="723"/>
    </location>
</feature>
<keyword evidence="10" id="KW-1185">Reference proteome</keyword>
<reference evidence="9" key="2">
    <citation type="submission" date="2023-05" db="EMBL/GenBank/DDBJ databases">
        <authorList>
            <consortium name="Lawrence Berkeley National Laboratory"/>
            <person name="Steindorff A."/>
            <person name="Hensen N."/>
            <person name="Bonometti L."/>
            <person name="Westerberg I."/>
            <person name="Brannstrom I.O."/>
            <person name="Guillou S."/>
            <person name="Cros-Aarteil S."/>
            <person name="Calhoun S."/>
            <person name="Haridas S."/>
            <person name="Kuo A."/>
            <person name="Mondo S."/>
            <person name="Pangilinan J."/>
            <person name="Riley R."/>
            <person name="Labutti K."/>
            <person name="Andreopoulos B."/>
            <person name="Lipzen A."/>
            <person name="Chen C."/>
            <person name="Yanf M."/>
            <person name="Daum C."/>
            <person name="Ng V."/>
            <person name="Clum A."/>
            <person name="Ohm R."/>
            <person name="Martin F."/>
            <person name="Silar P."/>
            <person name="Natvig D."/>
            <person name="Lalanne C."/>
            <person name="Gautier V."/>
            <person name="Ament-Velasquez S.L."/>
            <person name="Kruys A."/>
            <person name="Hutchinson M.I."/>
            <person name="Powell A.J."/>
            <person name="Barry K."/>
            <person name="Miller A.N."/>
            <person name="Grigoriev I.V."/>
            <person name="Debuchy R."/>
            <person name="Gladieux P."/>
            <person name="Thoren M.H."/>
            <person name="Johannesson H."/>
        </authorList>
    </citation>
    <scope>NUCLEOTIDE SEQUENCE</scope>
    <source>
        <strain evidence="9">CBS 123565</strain>
    </source>
</reference>
<dbReference type="PANTHER" id="PTHR24409:SF295">
    <property type="entry name" value="AZ2-RELATED"/>
    <property type="match status" value="1"/>
</dbReference>
<dbReference type="AlphaFoldDB" id="A0AAN6UR36"/>
<evidence type="ECO:0000256" key="7">
    <source>
        <dbReference type="SAM" id="SignalP"/>
    </source>
</evidence>
<dbReference type="SUPFAM" id="SSF57667">
    <property type="entry name" value="beta-beta-alpha zinc fingers"/>
    <property type="match status" value="1"/>
</dbReference>
<feature type="region of interest" description="Disordered" evidence="6">
    <location>
        <begin position="37"/>
        <end position="80"/>
    </location>
</feature>
<gene>
    <name evidence="9" type="ORF">BT67DRAFT_431710</name>
</gene>
<dbReference type="InterPro" id="IPR036236">
    <property type="entry name" value="Znf_C2H2_sf"/>
</dbReference>
<dbReference type="GO" id="GO:0005634">
    <property type="term" value="C:nucleus"/>
    <property type="evidence" value="ECO:0007669"/>
    <property type="project" value="TreeGrafter"/>
</dbReference>
<feature type="region of interest" description="Disordered" evidence="6">
    <location>
        <begin position="702"/>
        <end position="724"/>
    </location>
</feature>
<feature type="region of interest" description="Disordered" evidence="6">
    <location>
        <begin position="644"/>
        <end position="664"/>
    </location>
</feature>
<feature type="region of interest" description="Disordered" evidence="6">
    <location>
        <begin position="269"/>
        <end position="288"/>
    </location>
</feature>
<evidence type="ECO:0000259" key="8">
    <source>
        <dbReference type="PROSITE" id="PS50157"/>
    </source>
</evidence>
<dbReference type="GO" id="GO:0000981">
    <property type="term" value="F:DNA-binding transcription factor activity, RNA polymerase II-specific"/>
    <property type="evidence" value="ECO:0007669"/>
    <property type="project" value="TreeGrafter"/>
</dbReference>
<evidence type="ECO:0000256" key="3">
    <source>
        <dbReference type="ARBA" id="ARBA00022771"/>
    </source>
</evidence>
<evidence type="ECO:0000256" key="2">
    <source>
        <dbReference type="ARBA" id="ARBA00022737"/>
    </source>
</evidence>
<keyword evidence="3 5" id="KW-0863">Zinc-finger</keyword>
<name>A0AAN6UR36_9PEZI</name>
<keyword evidence="2" id="KW-0677">Repeat</keyword>
<comment type="caution">
    <text evidence="9">The sequence shown here is derived from an EMBL/GenBank/DDBJ whole genome shotgun (WGS) entry which is preliminary data.</text>
</comment>
<feature type="region of interest" description="Disordered" evidence="6">
    <location>
        <begin position="424"/>
        <end position="502"/>
    </location>
</feature>
<feature type="domain" description="C2H2-type" evidence="8">
    <location>
        <begin position="146"/>
        <end position="173"/>
    </location>
</feature>
<reference evidence="9" key="1">
    <citation type="journal article" date="2023" name="Mol. Phylogenet. Evol.">
        <title>Genome-scale phylogeny and comparative genomics of the fungal order Sordariales.</title>
        <authorList>
            <person name="Hensen N."/>
            <person name="Bonometti L."/>
            <person name="Westerberg I."/>
            <person name="Brannstrom I.O."/>
            <person name="Guillou S."/>
            <person name="Cros-Aarteil S."/>
            <person name="Calhoun S."/>
            <person name="Haridas S."/>
            <person name="Kuo A."/>
            <person name="Mondo S."/>
            <person name="Pangilinan J."/>
            <person name="Riley R."/>
            <person name="LaButti K."/>
            <person name="Andreopoulos B."/>
            <person name="Lipzen A."/>
            <person name="Chen C."/>
            <person name="Yan M."/>
            <person name="Daum C."/>
            <person name="Ng V."/>
            <person name="Clum A."/>
            <person name="Steindorff A."/>
            <person name="Ohm R.A."/>
            <person name="Martin F."/>
            <person name="Silar P."/>
            <person name="Natvig D.O."/>
            <person name="Lalanne C."/>
            <person name="Gautier V."/>
            <person name="Ament-Velasquez S.L."/>
            <person name="Kruys A."/>
            <person name="Hutchinson M.I."/>
            <person name="Powell A.J."/>
            <person name="Barry K."/>
            <person name="Miller A.N."/>
            <person name="Grigoriev I.V."/>
            <person name="Debuchy R."/>
            <person name="Gladieux P."/>
            <person name="Hiltunen Thoren M."/>
            <person name="Johannesson H."/>
        </authorList>
    </citation>
    <scope>NUCLEOTIDE SEQUENCE</scope>
    <source>
        <strain evidence="9">CBS 123565</strain>
    </source>
</reference>
<keyword evidence="7" id="KW-0732">Signal</keyword>
<organism evidence="9 10">
    <name type="scientific">Trichocladium antarcticum</name>
    <dbReference type="NCBI Taxonomy" id="1450529"/>
    <lineage>
        <taxon>Eukaryota</taxon>
        <taxon>Fungi</taxon>
        <taxon>Dikarya</taxon>
        <taxon>Ascomycota</taxon>
        <taxon>Pezizomycotina</taxon>
        <taxon>Sordariomycetes</taxon>
        <taxon>Sordariomycetidae</taxon>
        <taxon>Sordariales</taxon>
        <taxon>Chaetomiaceae</taxon>
        <taxon>Trichocladium</taxon>
    </lineage>
</organism>